<accession>A0A367FE96</accession>
<protein>
    <recommendedName>
        <fullName evidence="4">Flp pilus assembly protein RcpC/CpaB domain-containing protein</fullName>
    </recommendedName>
</protein>
<dbReference type="EMBL" id="QOIN01000026">
    <property type="protein sequence ID" value="RCG28015.1"/>
    <property type="molecule type" value="Genomic_DNA"/>
</dbReference>
<feature type="region of interest" description="Disordered" evidence="1">
    <location>
        <begin position="40"/>
        <end position="85"/>
    </location>
</feature>
<sequence>MPDFPPVRAGRGRRPSRGALGRRRVFSAALAVSAAGLTAVAGGSTPADGTDGGQGSGEGDRPGIARRSGTEKSVTERGAAASPVSAPVRIADPATVRLLSPGDRVDVLASGSKGDAARIVATGARVAQVPKTGDTVSGDGAEGSLIVVVVPRRTAAALAGAAAESRMAVTLC</sequence>
<gene>
    <name evidence="2" type="ORF">DTL70_02570</name>
</gene>
<comment type="caution">
    <text evidence="2">The sequence shown here is derived from an EMBL/GenBank/DDBJ whole genome shotgun (WGS) entry which is preliminary data.</text>
</comment>
<dbReference type="Proteomes" id="UP000252914">
    <property type="component" value="Unassembled WGS sequence"/>
</dbReference>
<proteinExistence type="predicted"/>
<evidence type="ECO:0008006" key="4">
    <source>
        <dbReference type="Google" id="ProtNLM"/>
    </source>
</evidence>
<evidence type="ECO:0000256" key="1">
    <source>
        <dbReference type="SAM" id="MobiDB-lite"/>
    </source>
</evidence>
<evidence type="ECO:0000313" key="2">
    <source>
        <dbReference type="EMBL" id="RCG28015.1"/>
    </source>
</evidence>
<dbReference type="AlphaFoldDB" id="A0A367FE96"/>
<feature type="compositionally biased region" description="Low complexity" evidence="1">
    <location>
        <begin position="40"/>
        <end position="49"/>
    </location>
</feature>
<reference evidence="2 3" key="1">
    <citation type="submission" date="2018-06" db="EMBL/GenBank/DDBJ databases">
        <title>Streptomyces reniochalinae sp. nov. and Streptomyces diacarnus sp. nov. from marine sponges.</title>
        <authorList>
            <person name="Li L."/>
        </authorList>
    </citation>
    <scope>NUCLEOTIDE SEQUENCE [LARGE SCALE GENOMIC DNA]</scope>
    <source>
        <strain evidence="2 3">LHW51701</strain>
    </source>
</reference>
<feature type="compositionally biased region" description="Basic residues" evidence="1">
    <location>
        <begin position="10"/>
        <end position="20"/>
    </location>
</feature>
<feature type="compositionally biased region" description="Basic and acidic residues" evidence="1">
    <location>
        <begin position="58"/>
        <end position="75"/>
    </location>
</feature>
<feature type="region of interest" description="Disordered" evidence="1">
    <location>
        <begin position="1"/>
        <end position="20"/>
    </location>
</feature>
<keyword evidence="3" id="KW-1185">Reference proteome</keyword>
<organism evidence="2 3">
    <name type="scientific">Streptomyces diacarni</name>
    <dbReference type="NCBI Taxonomy" id="2800381"/>
    <lineage>
        <taxon>Bacteria</taxon>
        <taxon>Bacillati</taxon>
        <taxon>Actinomycetota</taxon>
        <taxon>Actinomycetes</taxon>
        <taxon>Kitasatosporales</taxon>
        <taxon>Streptomycetaceae</taxon>
        <taxon>Streptomyces</taxon>
    </lineage>
</organism>
<evidence type="ECO:0000313" key="3">
    <source>
        <dbReference type="Proteomes" id="UP000252914"/>
    </source>
</evidence>
<name>A0A367FE96_9ACTN</name>